<organism evidence="1 2">
    <name type="scientific">Spirosoma linguale (strain ATCC 33905 / DSM 74 / LMG 10896 / Claus 1)</name>
    <dbReference type="NCBI Taxonomy" id="504472"/>
    <lineage>
        <taxon>Bacteria</taxon>
        <taxon>Pseudomonadati</taxon>
        <taxon>Bacteroidota</taxon>
        <taxon>Cytophagia</taxon>
        <taxon>Cytophagales</taxon>
        <taxon>Cytophagaceae</taxon>
        <taxon>Spirosoma</taxon>
    </lineage>
</organism>
<protein>
    <recommendedName>
        <fullName evidence="3">DUF3822 domain-containing protein</fullName>
    </recommendedName>
</protein>
<dbReference type="Gene3D" id="3.30.420.250">
    <property type="match status" value="1"/>
</dbReference>
<dbReference type="eggNOG" id="ENOG5030DYA">
    <property type="taxonomic scope" value="Bacteria"/>
</dbReference>
<dbReference type="Gene3D" id="3.30.420.260">
    <property type="match status" value="1"/>
</dbReference>
<gene>
    <name evidence="1" type="ordered locus">Slin_1464</name>
</gene>
<dbReference type="KEGG" id="sli:Slin_1464"/>
<dbReference type="EMBL" id="CP001769">
    <property type="protein sequence ID" value="ADB37514.1"/>
    <property type="molecule type" value="Genomic_DNA"/>
</dbReference>
<evidence type="ECO:0000313" key="1">
    <source>
        <dbReference type="EMBL" id="ADB37514.1"/>
    </source>
</evidence>
<dbReference type="STRING" id="504472.Slin_1464"/>
<reference evidence="1 2" key="1">
    <citation type="journal article" date="2010" name="Stand. Genomic Sci.">
        <title>Complete genome sequence of Spirosoma linguale type strain (1).</title>
        <authorList>
            <person name="Lail K."/>
            <person name="Sikorski J."/>
            <person name="Saunders E."/>
            <person name="Lapidus A."/>
            <person name="Glavina Del Rio T."/>
            <person name="Copeland A."/>
            <person name="Tice H."/>
            <person name="Cheng J.-F."/>
            <person name="Lucas S."/>
            <person name="Nolan M."/>
            <person name="Bruce D."/>
            <person name="Goodwin L."/>
            <person name="Pitluck S."/>
            <person name="Ivanova N."/>
            <person name="Mavromatis K."/>
            <person name="Ovchinnikova G."/>
            <person name="Pati A."/>
            <person name="Chen A."/>
            <person name="Palaniappan K."/>
            <person name="Land M."/>
            <person name="Hauser L."/>
            <person name="Chang Y.-J."/>
            <person name="Jeffries C.D."/>
            <person name="Chain P."/>
            <person name="Brettin T."/>
            <person name="Detter J.C."/>
            <person name="Schuetze A."/>
            <person name="Rohde M."/>
            <person name="Tindall B.J."/>
            <person name="Goeker M."/>
            <person name="Bristow J."/>
            <person name="Eisen J.A."/>
            <person name="Markowitz V."/>
            <person name="Hugenholtz P."/>
            <person name="Kyrpides N.C."/>
            <person name="Klenk H.-P."/>
            <person name="Chen F."/>
        </authorList>
    </citation>
    <scope>NUCLEOTIDE SEQUENCE [LARGE SCALE GENOMIC DNA]</scope>
    <source>
        <strain evidence="2">ATCC 33905 / DSM 74 / LMG 10896 / Claus 1</strain>
    </source>
</reference>
<proteinExistence type="predicted"/>
<dbReference type="HOGENOM" id="CLU_081202_0_0_10"/>
<evidence type="ECO:0008006" key="3">
    <source>
        <dbReference type="Google" id="ProtNLM"/>
    </source>
</evidence>
<dbReference type="InterPro" id="IPR024213">
    <property type="entry name" value="DUF3822"/>
</dbReference>
<dbReference type="Proteomes" id="UP000002028">
    <property type="component" value="Chromosome"/>
</dbReference>
<evidence type="ECO:0000313" key="2">
    <source>
        <dbReference type="Proteomes" id="UP000002028"/>
    </source>
</evidence>
<dbReference type="RefSeq" id="WP_012926065.1">
    <property type="nucleotide sequence ID" value="NC_013730.1"/>
</dbReference>
<accession>D2QN30</accession>
<dbReference type="Pfam" id="PF12864">
    <property type="entry name" value="DUF3822"/>
    <property type="match status" value="1"/>
</dbReference>
<sequence length="296" mass="33344">MQIAVTLSPTVQISADSFDAGLASKSVLSLEVGRERFRFMVQDSRGQGLYLEDYTFPSLLTERSVTGVLPEVFREHPVLSAGPWQEIRIGVNSPSFTLIPAPLFRKEYAGSYLSLMRGSALPAHEFAQSYTHEAEGFLSVFNMEHPLADFFSETYPLQPLVFIHQVGTLIQATADLDRHALTADNVYLFFEDEFVTIICRSAGKVRFCNRFGYKNVQDLAYYMLYVFEEQALTPELIPVFLYGEITPFAEAYAELSRFLPNLTFGQIPPGLRLSSAFDDLPNHRYLSLYGLGLLSE</sequence>
<name>D2QN30_SPILD</name>
<keyword evidence="2" id="KW-1185">Reference proteome</keyword>
<dbReference type="AlphaFoldDB" id="D2QN30"/>
<dbReference type="CDD" id="cd24013">
    <property type="entry name" value="ASKHA_ATPase_BT3980-like"/>
    <property type="match status" value="1"/>
</dbReference>